<organism evidence="2 3">
    <name type="scientific">Yersinia nurmii</name>
    <dbReference type="NCBI Taxonomy" id="685706"/>
    <lineage>
        <taxon>Bacteria</taxon>
        <taxon>Pseudomonadati</taxon>
        <taxon>Pseudomonadota</taxon>
        <taxon>Gammaproteobacteria</taxon>
        <taxon>Enterobacterales</taxon>
        <taxon>Yersiniaceae</taxon>
        <taxon>Yersinia</taxon>
    </lineage>
</organism>
<dbReference type="InterPro" id="IPR032118">
    <property type="entry name" value="Phage_holin_HP1"/>
</dbReference>
<proteinExistence type="predicted"/>
<evidence type="ECO:0000313" key="3">
    <source>
        <dbReference type="Proteomes" id="UP001167864"/>
    </source>
</evidence>
<gene>
    <name evidence="2" type="ORF">QVN42_01120</name>
</gene>
<evidence type="ECO:0000313" key="2">
    <source>
        <dbReference type="EMBL" id="MDN0086008.1"/>
    </source>
</evidence>
<dbReference type="AlphaFoldDB" id="A0AAW7JTD0"/>
<accession>A0AAW7JTD0</accession>
<reference evidence="2" key="1">
    <citation type="submission" date="2023-06" db="EMBL/GenBank/DDBJ databases">
        <authorList>
            <person name="Polev D.E."/>
            <person name="Saitova A.T."/>
            <person name="Bogumilchik E.A."/>
            <person name="Kokorina G.I."/>
            <person name="Voskresenskaia E.A."/>
        </authorList>
    </citation>
    <scope>NUCLEOTIDE SEQUENCE</scope>
    <source>
        <strain evidence="2">2145 StPb PI</strain>
    </source>
</reference>
<comment type="caution">
    <text evidence="2">The sequence shown here is derived from an EMBL/GenBank/DDBJ whole genome shotgun (WGS) entry which is preliminary data.</text>
</comment>
<evidence type="ECO:0000256" key="1">
    <source>
        <dbReference type="SAM" id="Phobius"/>
    </source>
</evidence>
<feature type="transmembrane region" description="Helical" evidence="1">
    <location>
        <begin position="29"/>
        <end position="48"/>
    </location>
</feature>
<keyword evidence="1" id="KW-0812">Transmembrane</keyword>
<keyword evidence="1" id="KW-1133">Transmembrane helix</keyword>
<dbReference type="Proteomes" id="UP001167864">
    <property type="component" value="Unassembled WGS sequence"/>
</dbReference>
<keyword evidence="1" id="KW-0472">Membrane</keyword>
<name>A0AAW7JTD0_9GAMM</name>
<dbReference type="RefSeq" id="WP_049596462.1">
    <property type="nucleotide sequence ID" value="NZ_CPYD01000001.1"/>
</dbReference>
<protein>
    <submittedName>
        <fullName evidence="2">Phage holin family protein</fullName>
    </submittedName>
</protein>
<dbReference type="EMBL" id="JAUEHU010000001">
    <property type="protein sequence ID" value="MDN0086008.1"/>
    <property type="molecule type" value="Genomic_DNA"/>
</dbReference>
<dbReference type="Pfam" id="PF16080">
    <property type="entry name" value="Phage_holin_2_3"/>
    <property type="match status" value="1"/>
</dbReference>
<sequence>MRMDKYSSGSSYWLGGMTAALGALSLNEWAIIIGIACKIGTFAVNWHYKRKEFQLQEKSNGSRST</sequence>